<proteinExistence type="predicted"/>
<evidence type="ECO:0000313" key="4">
    <source>
        <dbReference type="EMBL" id="MEI4460904.1"/>
    </source>
</evidence>
<dbReference type="Proteomes" id="UP001387110">
    <property type="component" value="Unassembled WGS sequence"/>
</dbReference>
<comment type="caution">
    <text evidence="2">The sequence shown here is derived from an EMBL/GenBank/DDBJ whole genome shotgun (WGS) entry which is preliminary data.</text>
</comment>
<dbReference type="EMBL" id="LNQL01000006">
    <property type="protein sequence ID" value="KSU47941.1"/>
    <property type="molecule type" value="Genomic_DNA"/>
</dbReference>
<dbReference type="EMBL" id="JBAWKY010000001">
    <property type="protein sequence ID" value="MEI4460904.1"/>
    <property type="molecule type" value="Genomic_DNA"/>
</dbReference>
<evidence type="ECO:0000313" key="2">
    <source>
        <dbReference type="EMBL" id="KSU47941.1"/>
    </source>
</evidence>
<name>A0A0V8GCI5_9BACL</name>
<sequence>MSSKKVWTVEGYEEQGQEKHGKASKSETYTNEADAKKAAKKMADQNDHLDVYVIYTSTVNGKTEERFFNSNGKYSEEGFEW</sequence>
<keyword evidence="7" id="KW-1185">Reference proteome</keyword>
<organism evidence="2 5">
    <name type="scientific">Exiguobacterium indicum</name>
    <dbReference type="NCBI Taxonomy" id="296995"/>
    <lineage>
        <taxon>Bacteria</taxon>
        <taxon>Bacillati</taxon>
        <taxon>Bacillota</taxon>
        <taxon>Bacilli</taxon>
        <taxon>Bacillales</taxon>
        <taxon>Bacillales Family XII. Incertae Sedis</taxon>
        <taxon>Exiguobacterium</taxon>
    </lineage>
</organism>
<reference evidence="3 6" key="2">
    <citation type="journal article" date="2016" name="Front. Microbiol.">
        <title>Genomic Resource of Rice Seed Associated Bacteria.</title>
        <authorList>
            <person name="Midha S."/>
            <person name="Bansal K."/>
            <person name="Sharma S."/>
            <person name="Kumar N."/>
            <person name="Patil P.P."/>
            <person name="Chaudhry V."/>
            <person name="Patil P.B."/>
        </authorList>
    </citation>
    <scope>NUCLEOTIDE SEQUENCE [LARGE SCALE GENOMIC DNA]</scope>
    <source>
        <strain evidence="3 6">RSA11</strain>
    </source>
</reference>
<dbReference type="RefSeq" id="WP_023468288.1">
    <property type="nucleotide sequence ID" value="NZ_FMYN01000006.1"/>
</dbReference>
<dbReference type="Proteomes" id="UP000053797">
    <property type="component" value="Unassembled WGS sequence"/>
</dbReference>
<evidence type="ECO:0000313" key="5">
    <source>
        <dbReference type="Proteomes" id="UP000053797"/>
    </source>
</evidence>
<protein>
    <recommendedName>
        <fullName evidence="8">DUF2188 domain-containing protein</fullName>
    </recommendedName>
</protein>
<gene>
    <name evidence="2" type="ORF">AS033_14900</name>
    <name evidence="3" type="ORF">RSA11_03290</name>
    <name evidence="4" type="ORF">SZL87_00560</name>
</gene>
<accession>A0A0V8GCI5</accession>
<evidence type="ECO:0000313" key="7">
    <source>
        <dbReference type="Proteomes" id="UP001387110"/>
    </source>
</evidence>
<feature type="compositionally biased region" description="Basic and acidic residues" evidence="1">
    <location>
        <begin position="33"/>
        <end position="42"/>
    </location>
</feature>
<feature type="compositionally biased region" description="Basic and acidic residues" evidence="1">
    <location>
        <begin position="16"/>
        <end position="25"/>
    </location>
</feature>
<evidence type="ECO:0000313" key="3">
    <source>
        <dbReference type="EMBL" id="KTR27704.1"/>
    </source>
</evidence>
<evidence type="ECO:0000313" key="6">
    <source>
        <dbReference type="Proteomes" id="UP000072605"/>
    </source>
</evidence>
<dbReference type="AlphaFoldDB" id="A0A0V8GCI5"/>
<dbReference type="Proteomes" id="UP000072605">
    <property type="component" value="Unassembled WGS sequence"/>
</dbReference>
<reference evidence="4 7" key="3">
    <citation type="submission" date="2023-12" db="EMBL/GenBank/DDBJ databases">
        <authorList>
            <person name="Easwaran N."/>
            <person name="Lazarus H.P.S."/>
        </authorList>
    </citation>
    <scope>NUCLEOTIDE SEQUENCE [LARGE SCALE GENOMIC DNA]</scope>
    <source>
        <strain evidence="4 7">VIT-2023</strain>
    </source>
</reference>
<reference evidence="2 5" key="1">
    <citation type="journal article" date="2015" name="Int. J. Syst. Evol. Microbiol.">
        <title>Exiguobacterium enclense sp. nov., isolated from sediment.</title>
        <authorList>
            <person name="Dastager S.G."/>
            <person name="Mawlankar R."/>
            <person name="Sonalkar V.V."/>
            <person name="Thorat M.N."/>
            <person name="Mual P."/>
            <person name="Verma A."/>
            <person name="Krishnamurthi S."/>
            <person name="Tang S.K."/>
            <person name="Li W.J."/>
        </authorList>
    </citation>
    <scope>NUCLEOTIDE SEQUENCE [LARGE SCALE GENOMIC DNA]</scope>
    <source>
        <strain evidence="2 5">NIO-1109</strain>
    </source>
</reference>
<dbReference type="EMBL" id="LDQV01000012">
    <property type="protein sequence ID" value="KTR27704.1"/>
    <property type="molecule type" value="Genomic_DNA"/>
</dbReference>
<evidence type="ECO:0000256" key="1">
    <source>
        <dbReference type="SAM" id="MobiDB-lite"/>
    </source>
</evidence>
<evidence type="ECO:0008006" key="8">
    <source>
        <dbReference type="Google" id="ProtNLM"/>
    </source>
</evidence>
<dbReference type="GeneID" id="90836696"/>
<dbReference type="OrthoDB" id="2353868at2"/>
<feature type="region of interest" description="Disordered" evidence="1">
    <location>
        <begin position="1"/>
        <end position="42"/>
    </location>
</feature>